<organism evidence="1 2">
    <name type="scientific">Oedothorax gibbosus</name>
    <dbReference type="NCBI Taxonomy" id="931172"/>
    <lineage>
        <taxon>Eukaryota</taxon>
        <taxon>Metazoa</taxon>
        <taxon>Ecdysozoa</taxon>
        <taxon>Arthropoda</taxon>
        <taxon>Chelicerata</taxon>
        <taxon>Arachnida</taxon>
        <taxon>Araneae</taxon>
        <taxon>Araneomorphae</taxon>
        <taxon>Entelegynae</taxon>
        <taxon>Araneoidea</taxon>
        <taxon>Linyphiidae</taxon>
        <taxon>Erigoninae</taxon>
        <taxon>Oedothorax</taxon>
    </lineage>
</organism>
<dbReference type="EMBL" id="JAFNEN010000280">
    <property type="protein sequence ID" value="KAG8187081.1"/>
    <property type="molecule type" value="Genomic_DNA"/>
</dbReference>
<accession>A0AAV6UV00</accession>
<evidence type="ECO:0008006" key="3">
    <source>
        <dbReference type="Google" id="ProtNLM"/>
    </source>
</evidence>
<name>A0AAV6UV00_9ARAC</name>
<gene>
    <name evidence="1" type="ORF">JTE90_016177</name>
</gene>
<dbReference type="Proteomes" id="UP000827092">
    <property type="component" value="Unassembled WGS sequence"/>
</dbReference>
<dbReference type="InterPro" id="IPR052579">
    <property type="entry name" value="Zinc_finger_SWIM"/>
</dbReference>
<evidence type="ECO:0000313" key="2">
    <source>
        <dbReference type="Proteomes" id="UP000827092"/>
    </source>
</evidence>
<comment type="caution">
    <text evidence="1">The sequence shown here is derived from an EMBL/GenBank/DDBJ whole genome shotgun (WGS) entry which is preliminary data.</text>
</comment>
<evidence type="ECO:0000313" key="1">
    <source>
        <dbReference type="EMBL" id="KAG8187081.1"/>
    </source>
</evidence>
<reference evidence="1 2" key="1">
    <citation type="journal article" date="2022" name="Nat. Ecol. Evol.">
        <title>A masculinizing supergene underlies an exaggerated male reproductive morph in a spider.</title>
        <authorList>
            <person name="Hendrickx F."/>
            <person name="De Corte Z."/>
            <person name="Sonet G."/>
            <person name="Van Belleghem S.M."/>
            <person name="Kostlbacher S."/>
            <person name="Vangestel C."/>
        </authorList>
    </citation>
    <scope>NUCLEOTIDE SEQUENCE [LARGE SCALE GENOMIC DNA]</scope>
    <source>
        <strain evidence="1">W744_W776</strain>
    </source>
</reference>
<keyword evidence="2" id="KW-1185">Reference proteome</keyword>
<proteinExistence type="predicted"/>
<dbReference type="AlphaFoldDB" id="A0AAV6UV00"/>
<dbReference type="PANTHER" id="PTHR31569:SF4">
    <property type="entry name" value="SWIM-TYPE DOMAIN-CONTAINING PROTEIN"/>
    <property type="match status" value="1"/>
</dbReference>
<sequence length="282" mass="33095">MESIEFFKTFEEVEKYVDHLKEQHTPLAIHSSTPASVYNKKLKNSEYHLGPEVKYFKITYACKHFGTFKSRGKGIRKVNSVLKCDCKFFISFKYERMLKGYRVMKKHFTHNHEIGAEYYYQYAENRRLNSVEREEALQLLESGTKPKQLRKIMQEKTSKVILIQDLHNIRKKRKHTKASFKPLTQLDKYKKVVLLSHRIADAASQLSDEDFRKNFKTLEYILECIQNKETLEIFKENDVLQNGNASNVLEESVVNGSQPMSVLQELEAVMQDVATEQDKRPT</sequence>
<dbReference type="PANTHER" id="PTHR31569">
    <property type="entry name" value="SWIM-TYPE DOMAIN-CONTAINING PROTEIN"/>
    <property type="match status" value="1"/>
</dbReference>
<protein>
    <recommendedName>
        <fullName evidence="3">FAR1 domain-containing protein</fullName>
    </recommendedName>
</protein>